<reference evidence="1 2" key="1">
    <citation type="submission" date="2020-08" db="EMBL/GenBank/DDBJ databases">
        <title>Sequencing the genomes of 1000 actinobacteria strains.</title>
        <authorList>
            <person name="Klenk H.-P."/>
        </authorList>
    </citation>
    <scope>NUCLEOTIDE SEQUENCE [LARGE SCALE GENOMIC DNA]</scope>
    <source>
        <strain evidence="1 2">DSM 45859</strain>
    </source>
</reference>
<comment type="caution">
    <text evidence="1">The sequence shown here is derived from an EMBL/GenBank/DDBJ whole genome shotgun (WGS) entry which is preliminary data.</text>
</comment>
<protein>
    <submittedName>
        <fullName evidence="1">Uncharacterized protein</fullName>
    </submittedName>
</protein>
<sequence length="136" mass="14762">MSPATAAELAAASRHRLTADFVHDHTWSRLFRSGLRLTAEGLRVRFGPWLVTTPLTNLAGAEVTGPLRAVRALGVRLSLSDRGLTFGTSTENAVCLRFREPVPGIEPWGLLKHPNLTVTCARPELVALAVQRITEG</sequence>
<gene>
    <name evidence="1" type="ORF">BJY18_006591</name>
</gene>
<name>A0A840J270_9PSEU</name>
<dbReference type="Proteomes" id="UP000581769">
    <property type="component" value="Unassembled WGS sequence"/>
</dbReference>
<organism evidence="1 2">
    <name type="scientific">Amycolatopsis jiangsuensis</name>
    <dbReference type="NCBI Taxonomy" id="1181879"/>
    <lineage>
        <taxon>Bacteria</taxon>
        <taxon>Bacillati</taxon>
        <taxon>Actinomycetota</taxon>
        <taxon>Actinomycetes</taxon>
        <taxon>Pseudonocardiales</taxon>
        <taxon>Pseudonocardiaceae</taxon>
        <taxon>Amycolatopsis</taxon>
    </lineage>
</organism>
<evidence type="ECO:0000313" key="1">
    <source>
        <dbReference type="EMBL" id="MBB4689106.1"/>
    </source>
</evidence>
<dbReference type="RefSeq" id="WP_246459034.1">
    <property type="nucleotide sequence ID" value="NZ_JACHMG010000001.1"/>
</dbReference>
<keyword evidence="2" id="KW-1185">Reference proteome</keyword>
<accession>A0A840J270</accession>
<dbReference type="EMBL" id="JACHMG010000001">
    <property type="protein sequence ID" value="MBB4689106.1"/>
    <property type="molecule type" value="Genomic_DNA"/>
</dbReference>
<dbReference type="AlphaFoldDB" id="A0A840J270"/>
<evidence type="ECO:0000313" key="2">
    <source>
        <dbReference type="Proteomes" id="UP000581769"/>
    </source>
</evidence>
<proteinExistence type="predicted"/>